<proteinExistence type="predicted"/>
<dbReference type="GO" id="GO:0006508">
    <property type="term" value="P:proteolysis"/>
    <property type="evidence" value="ECO:0007669"/>
    <property type="project" value="InterPro"/>
</dbReference>
<sequence>MTEYQPGPPNGILDTCFNLTGKVNVTMPRVALVFDGVAVVELDADGIVDDGCLAFAATDDTSIVGNVQQRTFEVLHDVVRGVASFRAGAC</sequence>
<dbReference type="PANTHER" id="PTHR13683">
    <property type="entry name" value="ASPARTYL PROTEASES"/>
    <property type="match status" value="1"/>
</dbReference>
<dbReference type="InterPro" id="IPR032799">
    <property type="entry name" value="TAXi_C"/>
</dbReference>
<reference evidence="2" key="1">
    <citation type="submission" date="2015-06" db="UniProtKB">
        <authorList>
            <consortium name="EnsemblPlants"/>
        </authorList>
    </citation>
    <scope>IDENTIFICATION</scope>
</reference>
<feature type="domain" description="Xylanase inhibitor C-terminal" evidence="1">
    <location>
        <begin position="9"/>
        <end position="85"/>
    </location>
</feature>
<dbReference type="PANTHER" id="PTHR13683:SF762">
    <property type="entry name" value="ASPARTYL PROTEASE AED1"/>
    <property type="match status" value="1"/>
</dbReference>
<name>M8CXM6_AEGTA</name>
<dbReference type="InterPro" id="IPR021109">
    <property type="entry name" value="Peptidase_aspartic_dom_sf"/>
</dbReference>
<evidence type="ECO:0000259" key="1">
    <source>
        <dbReference type="Pfam" id="PF14541"/>
    </source>
</evidence>
<organism evidence="2">
    <name type="scientific">Aegilops tauschii</name>
    <name type="common">Tausch's goatgrass</name>
    <name type="synonym">Aegilops squarrosa</name>
    <dbReference type="NCBI Taxonomy" id="37682"/>
    <lineage>
        <taxon>Eukaryota</taxon>
        <taxon>Viridiplantae</taxon>
        <taxon>Streptophyta</taxon>
        <taxon>Embryophyta</taxon>
        <taxon>Tracheophyta</taxon>
        <taxon>Spermatophyta</taxon>
        <taxon>Magnoliopsida</taxon>
        <taxon>Liliopsida</taxon>
        <taxon>Poales</taxon>
        <taxon>Poaceae</taxon>
        <taxon>BOP clade</taxon>
        <taxon>Pooideae</taxon>
        <taxon>Triticodae</taxon>
        <taxon>Triticeae</taxon>
        <taxon>Triticinae</taxon>
        <taxon>Aegilops</taxon>
    </lineage>
</organism>
<dbReference type="Gene3D" id="2.40.70.10">
    <property type="entry name" value="Acid Proteases"/>
    <property type="match status" value="1"/>
</dbReference>
<dbReference type="GO" id="GO:0004190">
    <property type="term" value="F:aspartic-type endopeptidase activity"/>
    <property type="evidence" value="ECO:0007669"/>
    <property type="project" value="InterPro"/>
</dbReference>
<dbReference type="SUPFAM" id="SSF50630">
    <property type="entry name" value="Acid proteases"/>
    <property type="match status" value="1"/>
</dbReference>
<accession>M8CXM6</accession>
<dbReference type="InterPro" id="IPR001461">
    <property type="entry name" value="Aspartic_peptidase_A1"/>
</dbReference>
<evidence type="ECO:0000313" key="2">
    <source>
        <dbReference type="EnsemblPlants" id="EMT28566"/>
    </source>
</evidence>
<protein>
    <recommendedName>
        <fullName evidence="1">Xylanase inhibitor C-terminal domain-containing protein</fullName>
    </recommendedName>
</protein>
<dbReference type="AlphaFoldDB" id="M8CXM6"/>
<dbReference type="Pfam" id="PF14541">
    <property type="entry name" value="TAXi_C"/>
    <property type="match status" value="1"/>
</dbReference>
<dbReference type="EnsemblPlants" id="EMT28566">
    <property type="protein sequence ID" value="EMT28566"/>
    <property type="gene ID" value="F775_20068"/>
</dbReference>